<protein>
    <submittedName>
        <fullName evidence="2">Uncharacterized protein</fullName>
    </submittedName>
</protein>
<evidence type="ECO:0000313" key="2">
    <source>
        <dbReference type="EMBL" id="KFO37445.1"/>
    </source>
</evidence>
<name>A0A091E4E1_FUKDA</name>
<proteinExistence type="predicted"/>
<dbReference type="Proteomes" id="UP000028990">
    <property type="component" value="Unassembled WGS sequence"/>
</dbReference>
<keyword evidence="3" id="KW-1185">Reference proteome</keyword>
<feature type="region of interest" description="Disordered" evidence="1">
    <location>
        <begin position="1"/>
        <end position="42"/>
    </location>
</feature>
<evidence type="ECO:0000256" key="1">
    <source>
        <dbReference type="SAM" id="MobiDB-lite"/>
    </source>
</evidence>
<reference evidence="2 3" key="1">
    <citation type="submission" date="2013-11" db="EMBL/GenBank/DDBJ databases">
        <title>The Damaraland mole rat (Fukomys damarensis) genome and evolution of African mole rats.</title>
        <authorList>
            <person name="Gladyshev V.N."/>
            <person name="Fang X."/>
        </authorList>
    </citation>
    <scope>NUCLEOTIDE SEQUENCE [LARGE SCALE GENOMIC DNA]</scope>
    <source>
        <tissue evidence="2">Liver</tissue>
    </source>
</reference>
<dbReference type="AlphaFoldDB" id="A0A091E4E1"/>
<accession>A0A091E4E1</accession>
<dbReference type="EMBL" id="KN120832">
    <property type="protein sequence ID" value="KFO37445.1"/>
    <property type="molecule type" value="Genomic_DNA"/>
</dbReference>
<evidence type="ECO:0000313" key="3">
    <source>
        <dbReference type="Proteomes" id="UP000028990"/>
    </source>
</evidence>
<organism evidence="2 3">
    <name type="scientific">Fukomys damarensis</name>
    <name type="common">Damaraland mole rat</name>
    <name type="synonym">Cryptomys damarensis</name>
    <dbReference type="NCBI Taxonomy" id="885580"/>
    <lineage>
        <taxon>Eukaryota</taxon>
        <taxon>Metazoa</taxon>
        <taxon>Chordata</taxon>
        <taxon>Craniata</taxon>
        <taxon>Vertebrata</taxon>
        <taxon>Euteleostomi</taxon>
        <taxon>Mammalia</taxon>
        <taxon>Eutheria</taxon>
        <taxon>Euarchontoglires</taxon>
        <taxon>Glires</taxon>
        <taxon>Rodentia</taxon>
        <taxon>Hystricomorpha</taxon>
        <taxon>Bathyergidae</taxon>
        <taxon>Fukomys</taxon>
    </lineage>
</organism>
<sequence>MCPGLSRKPLGQRVTVASPTPDPESPLRDGAGASSGRCYSREPAQSCPFAAGLTDSQVLQLERYRFSNLNLRL</sequence>
<gene>
    <name evidence="2" type="ORF">H920_01144</name>
</gene>